<feature type="transmembrane region" description="Helical" evidence="1">
    <location>
        <begin position="69"/>
        <end position="96"/>
    </location>
</feature>
<keyword evidence="1" id="KW-0812">Transmembrane</keyword>
<evidence type="ECO:0000256" key="1">
    <source>
        <dbReference type="SAM" id="Phobius"/>
    </source>
</evidence>
<dbReference type="AlphaFoldDB" id="A0A422MPL5"/>
<name>A0A422MPL5_TRYRA</name>
<feature type="transmembrane region" description="Helical" evidence="1">
    <location>
        <begin position="116"/>
        <end position="137"/>
    </location>
</feature>
<dbReference type="GeneID" id="40334326"/>
<accession>A0A422MPL5</accession>
<sequence length="145" mass="16257">MCVTAGWRHRMEAYMPCVVGEAASCFSLRLEVLHFHEHRGAAGRRRLRFGCWWRCRCESLFLWPQREGICCVCLAVVVLLHRLFCFVFIVFFNFFFLRYAPLLLRCAEGSGGVGEFVGAVVGGPAGIAHCVLPLAGFEGAGRGRR</sequence>
<evidence type="ECO:0000313" key="2">
    <source>
        <dbReference type="EMBL" id="RNE95113.1"/>
    </source>
</evidence>
<proteinExistence type="predicted"/>
<dbReference type="EMBL" id="MKGL01000946">
    <property type="protein sequence ID" value="RNE95113.1"/>
    <property type="molecule type" value="Genomic_DNA"/>
</dbReference>
<dbReference type="RefSeq" id="XP_029233131.1">
    <property type="nucleotide sequence ID" value="XM_029387015.1"/>
</dbReference>
<comment type="caution">
    <text evidence="2">The sequence shown here is derived from an EMBL/GenBank/DDBJ whole genome shotgun (WGS) entry which is preliminary data.</text>
</comment>
<organism evidence="2 3">
    <name type="scientific">Trypanosoma rangeli</name>
    <dbReference type="NCBI Taxonomy" id="5698"/>
    <lineage>
        <taxon>Eukaryota</taxon>
        <taxon>Discoba</taxon>
        <taxon>Euglenozoa</taxon>
        <taxon>Kinetoplastea</taxon>
        <taxon>Metakinetoplastina</taxon>
        <taxon>Trypanosomatida</taxon>
        <taxon>Trypanosomatidae</taxon>
        <taxon>Trypanosoma</taxon>
        <taxon>Herpetosoma</taxon>
    </lineage>
</organism>
<keyword evidence="3" id="KW-1185">Reference proteome</keyword>
<gene>
    <name evidence="2" type="ORF">TraAM80_10393</name>
</gene>
<dbReference type="Proteomes" id="UP000283634">
    <property type="component" value="Unassembled WGS sequence"/>
</dbReference>
<keyword evidence="1" id="KW-0472">Membrane</keyword>
<protein>
    <submittedName>
        <fullName evidence="2">Uncharacterized protein</fullName>
    </submittedName>
</protein>
<reference evidence="2 3" key="1">
    <citation type="journal article" date="2018" name="BMC Genomics">
        <title>Genomic comparison of Trypanosoma conorhini and Trypanosoma rangeli to Trypanosoma cruzi strains of high and low virulence.</title>
        <authorList>
            <person name="Bradwell K.R."/>
            <person name="Koparde V.N."/>
            <person name="Matveyev A.V."/>
            <person name="Serrano M.G."/>
            <person name="Alves J.M."/>
            <person name="Parikh H."/>
            <person name="Huang B."/>
            <person name="Lee V."/>
            <person name="Espinosa-Alvarez O."/>
            <person name="Ortiz P.A."/>
            <person name="Costa-Martins A.G."/>
            <person name="Teixeira M.M."/>
            <person name="Buck G.A."/>
        </authorList>
    </citation>
    <scope>NUCLEOTIDE SEQUENCE [LARGE SCALE GENOMIC DNA]</scope>
    <source>
        <strain evidence="2 3">AM80</strain>
    </source>
</reference>
<evidence type="ECO:0000313" key="3">
    <source>
        <dbReference type="Proteomes" id="UP000283634"/>
    </source>
</evidence>
<keyword evidence="1" id="KW-1133">Transmembrane helix</keyword>